<dbReference type="NCBIfam" id="TIGR04183">
    <property type="entry name" value="Por_Secre_tail"/>
    <property type="match status" value="1"/>
</dbReference>
<evidence type="ECO:0000256" key="1">
    <source>
        <dbReference type="ARBA" id="ARBA00022729"/>
    </source>
</evidence>
<dbReference type="InterPro" id="IPR026444">
    <property type="entry name" value="Secre_tail"/>
</dbReference>
<dbReference type="Proteomes" id="UP000291124">
    <property type="component" value="Chromosome"/>
</dbReference>
<sequence length="279" mass="29177">MKKTLLYLILPMLFAASYGYSQTTIWDFGNSTSSINGAAAVPSWPLTAGIGSTEMVVDKLGLFPITTNTNFGAVTASAASFTDGYTAVNRFQLNGGGGGTAGNLLPTQRYVYFTVNGACTVKVWFKTGSNGSARTVMCTNGTTLLGSGTSIGGATPVDLVIFTANISAAQAAVGKIYIYGDTTSSNIYKIEVSGATVTTPTLANKSFQKELDITVYSKQNKIFLSNIKSKTQVNVCNVLGALVKSAQLDADSSLDINSGVYIVNAKSAEAEKSVKLIVQ</sequence>
<gene>
    <name evidence="3" type="ORF">E1750_12145</name>
</gene>
<proteinExistence type="predicted"/>
<evidence type="ECO:0000313" key="3">
    <source>
        <dbReference type="EMBL" id="QBN19518.1"/>
    </source>
</evidence>
<name>A0A4P6YBF4_9FLAO</name>
<evidence type="ECO:0000313" key="4">
    <source>
        <dbReference type="Proteomes" id="UP000291124"/>
    </source>
</evidence>
<evidence type="ECO:0000256" key="2">
    <source>
        <dbReference type="SAM" id="SignalP"/>
    </source>
</evidence>
<keyword evidence="4" id="KW-1185">Reference proteome</keyword>
<protein>
    <submittedName>
        <fullName evidence="3">T9SS type A sorting domain-containing protein</fullName>
    </submittedName>
</protein>
<dbReference type="EMBL" id="CP037933">
    <property type="protein sequence ID" value="QBN19518.1"/>
    <property type="molecule type" value="Genomic_DNA"/>
</dbReference>
<accession>A0A4P6YBF4</accession>
<feature type="signal peptide" evidence="2">
    <location>
        <begin position="1"/>
        <end position="21"/>
    </location>
</feature>
<reference evidence="4" key="1">
    <citation type="submission" date="2019-03" db="EMBL/GenBank/DDBJ databases">
        <title>Flavobacterium sp.</title>
        <authorList>
            <person name="Kim H."/>
        </authorList>
    </citation>
    <scope>NUCLEOTIDE SEQUENCE [LARGE SCALE GENOMIC DNA]</scope>
    <source>
        <strain evidence="4">GS13</strain>
    </source>
</reference>
<dbReference type="AlphaFoldDB" id="A0A4P6YBF4"/>
<keyword evidence="1 2" id="KW-0732">Signal</keyword>
<dbReference type="KEGG" id="fnk:E1750_12145"/>
<organism evidence="3 4">
    <name type="scientific">Flavobacterium nackdongense</name>
    <dbReference type="NCBI Taxonomy" id="2547394"/>
    <lineage>
        <taxon>Bacteria</taxon>
        <taxon>Pseudomonadati</taxon>
        <taxon>Bacteroidota</taxon>
        <taxon>Flavobacteriia</taxon>
        <taxon>Flavobacteriales</taxon>
        <taxon>Flavobacteriaceae</taxon>
        <taxon>Flavobacterium</taxon>
    </lineage>
</organism>
<dbReference type="RefSeq" id="WP_133277035.1">
    <property type="nucleotide sequence ID" value="NZ_CP037933.1"/>
</dbReference>
<feature type="chain" id="PRO_5020705525" evidence="2">
    <location>
        <begin position="22"/>
        <end position="279"/>
    </location>
</feature>
<dbReference type="OrthoDB" id="1425128at2"/>